<keyword evidence="2" id="KW-1185">Reference proteome</keyword>
<dbReference type="Proteomes" id="UP000326994">
    <property type="component" value="Unassembled WGS sequence"/>
</dbReference>
<comment type="caution">
    <text evidence="1">The sequence shown here is derived from an EMBL/GenBank/DDBJ whole genome shotgun (WGS) entry which is preliminary data.</text>
</comment>
<accession>A0A5J4FWA7</accession>
<dbReference type="EMBL" id="BKCF01000001">
    <property type="protein sequence ID" value="GEQ85518.1"/>
    <property type="molecule type" value="Genomic_DNA"/>
</dbReference>
<gene>
    <name evidence="1" type="ORF">ULMS_10260</name>
</gene>
<dbReference type="OrthoDB" id="1430919at2"/>
<organism evidence="1 2">
    <name type="scientific">Patiriisocius marinistellae</name>
    <dbReference type="NCBI Taxonomy" id="2494560"/>
    <lineage>
        <taxon>Bacteria</taxon>
        <taxon>Pseudomonadati</taxon>
        <taxon>Bacteroidota</taxon>
        <taxon>Flavobacteriia</taxon>
        <taxon>Flavobacteriales</taxon>
        <taxon>Flavobacteriaceae</taxon>
        <taxon>Patiriisocius</taxon>
    </lineage>
</organism>
<sequence>MRQPLLCIFFTIISYYGLSQVGINTSSPSDGVILDINSSDSGVLIPRVALTGDDSLSAINLTGNTLEKSTLIFNTATVAGVNAVTPGFYYWNGVDKWIAIENDWKLKGNAITTGDFIGTTNPQSLVVKTNNNTKFTIPSGSSSQAKIYSEGLGSESAPVYSFAGSTNSGMYMHNASNLSFSSSSRRFLSFDSFGVNGGQVTINPDGDPDMNFQIRADSGVIISANPIKNNVEIGANTNPEYASLTLSKTNQGFLTNRMRINDLSNYSPIISSPIDGLLVWNTGPTAVSTGTEAEGFYFWQNSRWRRILSSDDLDHDWYEEGTTNQPTNIDDNIVTNGSVGIGDSSIDLSATLELTGNNKGLLINRVALTNASIASPVTSPADGLLVYNTNENLTPSGYLNDVRLGFYVWENGRWVAQKNEDRGARFGNAENRTQNLNDFAGTELELFEFNEWNDDTNLFSVTEGPDVTRLTINEDGRYNIHVNMTIVAITSNRDLQLDTQLLVNRGGLTRYPGSTISNNYIRNANGVVTSNVVINETIEMQSGDEVYIYVERAGNSGEVRMRPEAGSNFFTIKKIK</sequence>
<evidence type="ECO:0000313" key="2">
    <source>
        <dbReference type="Proteomes" id="UP000326994"/>
    </source>
</evidence>
<name>A0A5J4FWA7_9FLAO</name>
<reference evidence="1 2" key="1">
    <citation type="submission" date="2019-08" db="EMBL/GenBank/DDBJ databases">
        <title>Ulvibacter marinistellae sp. nov., isolated from a starfish, Patiria pectinifera.</title>
        <authorList>
            <person name="Kawano K."/>
            <person name="Ushijima N."/>
            <person name="Kihara M."/>
            <person name="Itoh H."/>
        </authorList>
    </citation>
    <scope>NUCLEOTIDE SEQUENCE [LARGE SCALE GENOMIC DNA]</scope>
    <source>
        <strain evidence="1 2">KK4</strain>
    </source>
</reference>
<evidence type="ECO:0000313" key="1">
    <source>
        <dbReference type="EMBL" id="GEQ85518.1"/>
    </source>
</evidence>
<protein>
    <submittedName>
        <fullName evidence="1">Uncharacterized protein</fullName>
    </submittedName>
</protein>
<dbReference type="AlphaFoldDB" id="A0A5J4FWA7"/>
<proteinExistence type="predicted"/>
<dbReference type="RefSeq" id="WP_151893431.1">
    <property type="nucleotide sequence ID" value="NZ_BKCF01000001.1"/>
</dbReference>